<feature type="non-terminal residue" evidence="7">
    <location>
        <position position="90"/>
    </location>
</feature>
<dbReference type="InterPro" id="IPR008271">
    <property type="entry name" value="Ser/Thr_kinase_AS"/>
</dbReference>
<accession>A0A0D0CRG2</accession>
<sequence>SYHLVAGVSYLHRNRIAHLDIKPGNVVCSQEGILKIIDFSVSVYLSGDEQIVRGYQGTQNWTAPEVGTEEGPSREYNPFLADKWSCGAMM</sequence>
<dbReference type="Gene3D" id="1.10.510.10">
    <property type="entry name" value="Transferase(Phosphotransferase) domain 1"/>
    <property type="match status" value="1"/>
</dbReference>
<dbReference type="AlphaFoldDB" id="A0A0D0CRG2"/>
<evidence type="ECO:0000256" key="5">
    <source>
        <dbReference type="ARBA" id="ARBA00022840"/>
    </source>
</evidence>
<keyword evidence="4" id="KW-0418">Kinase</keyword>
<dbReference type="GO" id="GO:0005524">
    <property type="term" value="F:ATP binding"/>
    <property type="evidence" value="ECO:0007669"/>
    <property type="project" value="UniProtKB-KW"/>
</dbReference>
<dbReference type="SUPFAM" id="SSF56112">
    <property type="entry name" value="Protein kinase-like (PK-like)"/>
    <property type="match status" value="1"/>
</dbReference>
<evidence type="ECO:0000256" key="4">
    <source>
        <dbReference type="ARBA" id="ARBA00022777"/>
    </source>
</evidence>
<protein>
    <recommendedName>
        <fullName evidence="6">Protein kinase domain-containing protein</fullName>
    </recommendedName>
</protein>
<dbReference type="Pfam" id="PF00069">
    <property type="entry name" value="Pkinase"/>
    <property type="match status" value="1"/>
</dbReference>
<evidence type="ECO:0000256" key="2">
    <source>
        <dbReference type="ARBA" id="ARBA00022679"/>
    </source>
</evidence>
<evidence type="ECO:0000313" key="7">
    <source>
        <dbReference type="EMBL" id="KIK61802.1"/>
    </source>
</evidence>
<dbReference type="Proteomes" id="UP000053593">
    <property type="component" value="Unassembled WGS sequence"/>
</dbReference>
<name>A0A0D0CRG2_9AGAR</name>
<keyword evidence="8" id="KW-1185">Reference proteome</keyword>
<dbReference type="GO" id="GO:0004674">
    <property type="term" value="F:protein serine/threonine kinase activity"/>
    <property type="evidence" value="ECO:0007669"/>
    <property type="project" value="UniProtKB-KW"/>
</dbReference>
<feature type="domain" description="Protein kinase" evidence="6">
    <location>
        <begin position="1"/>
        <end position="90"/>
    </location>
</feature>
<dbReference type="GO" id="GO:0005634">
    <property type="term" value="C:nucleus"/>
    <property type="evidence" value="ECO:0007669"/>
    <property type="project" value="TreeGrafter"/>
</dbReference>
<keyword evidence="1" id="KW-0723">Serine/threonine-protein kinase</keyword>
<dbReference type="InterPro" id="IPR000719">
    <property type="entry name" value="Prot_kinase_dom"/>
</dbReference>
<gene>
    <name evidence="7" type="ORF">GYMLUDRAFT_102093</name>
</gene>
<dbReference type="PROSITE" id="PS00108">
    <property type="entry name" value="PROTEIN_KINASE_ST"/>
    <property type="match status" value="1"/>
</dbReference>
<proteinExistence type="predicted"/>
<evidence type="ECO:0000256" key="1">
    <source>
        <dbReference type="ARBA" id="ARBA00022527"/>
    </source>
</evidence>
<dbReference type="HOGENOM" id="CLU_000288_7_30_1"/>
<keyword evidence="5" id="KW-0067">ATP-binding</keyword>
<keyword evidence="3" id="KW-0547">Nucleotide-binding</keyword>
<dbReference type="PANTHER" id="PTHR24345:SF0">
    <property type="entry name" value="CELL CYCLE SERINE_THREONINE-PROTEIN KINASE CDC5_MSD2"/>
    <property type="match status" value="1"/>
</dbReference>
<organism evidence="7 8">
    <name type="scientific">Collybiopsis luxurians FD-317 M1</name>
    <dbReference type="NCBI Taxonomy" id="944289"/>
    <lineage>
        <taxon>Eukaryota</taxon>
        <taxon>Fungi</taxon>
        <taxon>Dikarya</taxon>
        <taxon>Basidiomycota</taxon>
        <taxon>Agaricomycotina</taxon>
        <taxon>Agaricomycetes</taxon>
        <taxon>Agaricomycetidae</taxon>
        <taxon>Agaricales</taxon>
        <taxon>Marasmiineae</taxon>
        <taxon>Omphalotaceae</taxon>
        <taxon>Collybiopsis</taxon>
        <taxon>Collybiopsis luxurians</taxon>
    </lineage>
</organism>
<reference evidence="7 8" key="1">
    <citation type="submission" date="2014-04" db="EMBL/GenBank/DDBJ databases">
        <title>Evolutionary Origins and Diversification of the Mycorrhizal Mutualists.</title>
        <authorList>
            <consortium name="DOE Joint Genome Institute"/>
            <consortium name="Mycorrhizal Genomics Consortium"/>
            <person name="Kohler A."/>
            <person name="Kuo A."/>
            <person name="Nagy L.G."/>
            <person name="Floudas D."/>
            <person name="Copeland A."/>
            <person name="Barry K.W."/>
            <person name="Cichocki N."/>
            <person name="Veneault-Fourrey C."/>
            <person name="LaButti K."/>
            <person name="Lindquist E.A."/>
            <person name="Lipzen A."/>
            <person name="Lundell T."/>
            <person name="Morin E."/>
            <person name="Murat C."/>
            <person name="Riley R."/>
            <person name="Ohm R."/>
            <person name="Sun H."/>
            <person name="Tunlid A."/>
            <person name="Henrissat B."/>
            <person name="Grigoriev I.V."/>
            <person name="Hibbett D.S."/>
            <person name="Martin F."/>
        </authorList>
    </citation>
    <scope>NUCLEOTIDE SEQUENCE [LARGE SCALE GENOMIC DNA]</scope>
    <source>
        <strain evidence="7 8">FD-317 M1</strain>
    </source>
</reference>
<evidence type="ECO:0000313" key="8">
    <source>
        <dbReference type="Proteomes" id="UP000053593"/>
    </source>
</evidence>
<dbReference type="PANTHER" id="PTHR24345">
    <property type="entry name" value="SERINE/THREONINE-PROTEIN KINASE PLK"/>
    <property type="match status" value="1"/>
</dbReference>
<feature type="non-terminal residue" evidence="7">
    <location>
        <position position="1"/>
    </location>
</feature>
<dbReference type="InterPro" id="IPR011009">
    <property type="entry name" value="Kinase-like_dom_sf"/>
</dbReference>
<evidence type="ECO:0000256" key="3">
    <source>
        <dbReference type="ARBA" id="ARBA00022741"/>
    </source>
</evidence>
<dbReference type="OrthoDB" id="4062651at2759"/>
<dbReference type="EMBL" id="KN834770">
    <property type="protein sequence ID" value="KIK61802.1"/>
    <property type="molecule type" value="Genomic_DNA"/>
</dbReference>
<keyword evidence="2" id="KW-0808">Transferase</keyword>
<dbReference type="PROSITE" id="PS50011">
    <property type="entry name" value="PROTEIN_KINASE_DOM"/>
    <property type="match status" value="1"/>
</dbReference>
<evidence type="ECO:0000259" key="6">
    <source>
        <dbReference type="PROSITE" id="PS50011"/>
    </source>
</evidence>